<dbReference type="AlphaFoldDB" id="A0AAV9QR27"/>
<evidence type="ECO:0000313" key="3">
    <source>
        <dbReference type="Proteomes" id="UP001345827"/>
    </source>
</evidence>
<keyword evidence="3" id="KW-1185">Reference proteome</keyword>
<sequence length="245" mass="27155">MLDNPSLLGHGIDAQPHESEATPASEALVLRPLEQGDVFEYTTPVNGWRVQARIVYDANGNRVMSSPGPSRDEAMVFEMRLDNGPWLPIVNPVMGTPLGATGRAQLEENIFKHLGLATTNTAAGAWDRFDQLRGITNQGSLRAVRDHYHAQITREQAQSLLDLVGTYYNTNEREDLEGLLQALVDDAGLHSYIDFDSLEKDQVMQKIVDGVNMQDLEVVRDSQRPEIVTERQDSPAAQSHPPTVD</sequence>
<dbReference type="EMBL" id="JAXLQG010000001">
    <property type="protein sequence ID" value="KAK5545880.1"/>
    <property type="molecule type" value="Genomic_DNA"/>
</dbReference>
<proteinExistence type="predicted"/>
<accession>A0AAV9QR27</accession>
<feature type="compositionally biased region" description="Polar residues" evidence="1">
    <location>
        <begin position="235"/>
        <end position="245"/>
    </location>
</feature>
<feature type="region of interest" description="Disordered" evidence="1">
    <location>
        <begin position="1"/>
        <end position="23"/>
    </location>
</feature>
<protein>
    <submittedName>
        <fullName evidence="2">Uncharacterized protein</fullName>
    </submittedName>
</protein>
<organism evidence="2 3">
    <name type="scientific">Vermiconidia calcicola</name>
    <dbReference type="NCBI Taxonomy" id="1690605"/>
    <lineage>
        <taxon>Eukaryota</taxon>
        <taxon>Fungi</taxon>
        <taxon>Dikarya</taxon>
        <taxon>Ascomycota</taxon>
        <taxon>Pezizomycotina</taxon>
        <taxon>Dothideomycetes</taxon>
        <taxon>Dothideomycetidae</taxon>
        <taxon>Mycosphaerellales</taxon>
        <taxon>Extremaceae</taxon>
        <taxon>Vermiconidia</taxon>
    </lineage>
</organism>
<evidence type="ECO:0000256" key="1">
    <source>
        <dbReference type="SAM" id="MobiDB-lite"/>
    </source>
</evidence>
<evidence type="ECO:0000313" key="2">
    <source>
        <dbReference type="EMBL" id="KAK5545880.1"/>
    </source>
</evidence>
<name>A0AAV9QR27_9PEZI</name>
<dbReference type="Proteomes" id="UP001345827">
    <property type="component" value="Unassembled WGS sequence"/>
</dbReference>
<feature type="region of interest" description="Disordered" evidence="1">
    <location>
        <begin position="221"/>
        <end position="245"/>
    </location>
</feature>
<feature type="compositionally biased region" description="Basic and acidic residues" evidence="1">
    <location>
        <begin position="221"/>
        <end position="233"/>
    </location>
</feature>
<reference evidence="2 3" key="1">
    <citation type="submission" date="2023-06" db="EMBL/GenBank/DDBJ databases">
        <title>Black Yeasts Isolated from many extreme environments.</title>
        <authorList>
            <person name="Coleine C."/>
            <person name="Stajich J.E."/>
            <person name="Selbmann L."/>
        </authorList>
    </citation>
    <scope>NUCLEOTIDE SEQUENCE [LARGE SCALE GENOMIC DNA]</scope>
    <source>
        <strain evidence="2 3">CCFEE 5887</strain>
    </source>
</reference>
<comment type="caution">
    <text evidence="2">The sequence shown here is derived from an EMBL/GenBank/DDBJ whole genome shotgun (WGS) entry which is preliminary data.</text>
</comment>
<gene>
    <name evidence="2" type="ORF">LTR25_000890</name>
</gene>